<dbReference type="SUPFAM" id="SSF48264">
    <property type="entry name" value="Cytochrome P450"/>
    <property type="match status" value="1"/>
</dbReference>
<evidence type="ECO:0000256" key="1">
    <source>
        <dbReference type="ARBA" id="ARBA00001971"/>
    </source>
</evidence>
<keyword evidence="4" id="KW-0349">Heme</keyword>
<dbReference type="EMBL" id="ML119136">
    <property type="protein sequence ID" value="RPB11433.1"/>
    <property type="molecule type" value="Genomic_DNA"/>
</dbReference>
<keyword evidence="10" id="KW-0503">Monooxygenase</keyword>
<evidence type="ECO:0000313" key="14">
    <source>
        <dbReference type="Proteomes" id="UP000277580"/>
    </source>
</evidence>
<evidence type="ECO:0000256" key="8">
    <source>
        <dbReference type="ARBA" id="ARBA00023002"/>
    </source>
</evidence>
<evidence type="ECO:0000313" key="13">
    <source>
        <dbReference type="EMBL" id="RPB11433.1"/>
    </source>
</evidence>
<keyword evidence="9" id="KW-0408">Iron</keyword>
<proteinExistence type="inferred from homology"/>
<dbReference type="Gene3D" id="1.10.630.10">
    <property type="entry name" value="Cytochrome P450"/>
    <property type="match status" value="1"/>
</dbReference>
<dbReference type="STRING" id="1392247.A0A3N4KLI9"/>
<keyword evidence="14" id="KW-1185">Reference proteome</keyword>
<evidence type="ECO:0000256" key="5">
    <source>
        <dbReference type="ARBA" id="ARBA00022692"/>
    </source>
</evidence>
<comment type="cofactor">
    <cofactor evidence="1">
        <name>heme</name>
        <dbReference type="ChEBI" id="CHEBI:30413"/>
    </cofactor>
</comment>
<keyword evidence="5 12" id="KW-0812">Transmembrane</keyword>
<dbReference type="InterPro" id="IPR001128">
    <property type="entry name" value="Cyt_P450"/>
</dbReference>
<evidence type="ECO:0000256" key="2">
    <source>
        <dbReference type="ARBA" id="ARBA00004370"/>
    </source>
</evidence>
<evidence type="ECO:0000256" key="6">
    <source>
        <dbReference type="ARBA" id="ARBA00022723"/>
    </source>
</evidence>
<dbReference type="InterPro" id="IPR036396">
    <property type="entry name" value="Cyt_P450_sf"/>
</dbReference>
<dbReference type="Proteomes" id="UP000277580">
    <property type="component" value="Unassembled WGS sequence"/>
</dbReference>
<evidence type="ECO:0000256" key="12">
    <source>
        <dbReference type="SAM" id="Phobius"/>
    </source>
</evidence>
<dbReference type="GO" id="GO:0004497">
    <property type="term" value="F:monooxygenase activity"/>
    <property type="evidence" value="ECO:0007669"/>
    <property type="project" value="UniProtKB-KW"/>
</dbReference>
<keyword evidence="11 12" id="KW-0472">Membrane</keyword>
<comment type="subcellular location">
    <subcellularLocation>
        <location evidence="2">Membrane</location>
    </subcellularLocation>
</comment>
<evidence type="ECO:0000256" key="10">
    <source>
        <dbReference type="ARBA" id="ARBA00023033"/>
    </source>
</evidence>
<dbReference type="GO" id="GO:0016705">
    <property type="term" value="F:oxidoreductase activity, acting on paired donors, with incorporation or reduction of molecular oxygen"/>
    <property type="evidence" value="ECO:0007669"/>
    <property type="project" value="InterPro"/>
</dbReference>
<gene>
    <name evidence="13" type="ORF">P167DRAFT_536854</name>
</gene>
<keyword evidence="7 12" id="KW-1133">Transmembrane helix</keyword>
<dbReference type="CDD" id="cd11041">
    <property type="entry name" value="CYP503A1-like"/>
    <property type="match status" value="1"/>
</dbReference>
<evidence type="ECO:0000256" key="7">
    <source>
        <dbReference type="ARBA" id="ARBA00022989"/>
    </source>
</evidence>
<dbReference type="AlphaFoldDB" id="A0A3N4KLI9"/>
<dbReference type="OrthoDB" id="1844152at2759"/>
<comment type="similarity">
    <text evidence="3">Belongs to the cytochrome P450 family.</text>
</comment>
<dbReference type="GO" id="GO:0005506">
    <property type="term" value="F:iron ion binding"/>
    <property type="evidence" value="ECO:0007669"/>
    <property type="project" value="InterPro"/>
</dbReference>
<dbReference type="GO" id="GO:0020037">
    <property type="term" value="F:heme binding"/>
    <property type="evidence" value="ECO:0007669"/>
    <property type="project" value="InterPro"/>
</dbReference>
<reference evidence="13 14" key="1">
    <citation type="journal article" date="2018" name="Nat. Ecol. Evol.">
        <title>Pezizomycetes genomes reveal the molecular basis of ectomycorrhizal truffle lifestyle.</title>
        <authorList>
            <person name="Murat C."/>
            <person name="Payen T."/>
            <person name="Noel B."/>
            <person name="Kuo A."/>
            <person name="Morin E."/>
            <person name="Chen J."/>
            <person name="Kohler A."/>
            <person name="Krizsan K."/>
            <person name="Balestrini R."/>
            <person name="Da Silva C."/>
            <person name="Montanini B."/>
            <person name="Hainaut M."/>
            <person name="Levati E."/>
            <person name="Barry K.W."/>
            <person name="Belfiori B."/>
            <person name="Cichocki N."/>
            <person name="Clum A."/>
            <person name="Dockter R.B."/>
            <person name="Fauchery L."/>
            <person name="Guy J."/>
            <person name="Iotti M."/>
            <person name="Le Tacon F."/>
            <person name="Lindquist E.A."/>
            <person name="Lipzen A."/>
            <person name="Malagnac F."/>
            <person name="Mello A."/>
            <person name="Molinier V."/>
            <person name="Miyauchi S."/>
            <person name="Poulain J."/>
            <person name="Riccioni C."/>
            <person name="Rubini A."/>
            <person name="Sitrit Y."/>
            <person name="Splivallo R."/>
            <person name="Traeger S."/>
            <person name="Wang M."/>
            <person name="Zifcakova L."/>
            <person name="Wipf D."/>
            <person name="Zambonelli A."/>
            <person name="Paolocci F."/>
            <person name="Nowrousian M."/>
            <person name="Ottonello S."/>
            <person name="Baldrian P."/>
            <person name="Spatafora J.W."/>
            <person name="Henrissat B."/>
            <person name="Nagy L.G."/>
            <person name="Aury J.M."/>
            <person name="Wincker P."/>
            <person name="Grigoriev I.V."/>
            <person name="Bonfante P."/>
            <person name="Martin F.M."/>
        </authorList>
    </citation>
    <scope>NUCLEOTIDE SEQUENCE [LARGE SCALE GENOMIC DNA]</scope>
    <source>
        <strain evidence="13 14">CCBAS932</strain>
    </source>
</reference>
<dbReference type="GO" id="GO:0016020">
    <property type="term" value="C:membrane"/>
    <property type="evidence" value="ECO:0007669"/>
    <property type="project" value="UniProtKB-SubCell"/>
</dbReference>
<accession>A0A3N4KLI9</accession>
<protein>
    <submittedName>
        <fullName evidence="13">Cytochrome P450</fullName>
    </submittedName>
</protein>
<evidence type="ECO:0000256" key="3">
    <source>
        <dbReference type="ARBA" id="ARBA00010617"/>
    </source>
</evidence>
<name>A0A3N4KLI9_9PEZI</name>
<evidence type="ECO:0000256" key="4">
    <source>
        <dbReference type="ARBA" id="ARBA00022617"/>
    </source>
</evidence>
<feature type="transmembrane region" description="Helical" evidence="12">
    <location>
        <begin position="7"/>
        <end position="35"/>
    </location>
</feature>
<dbReference type="Pfam" id="PF00067">
    <property type="entry name" value="p450"/>
    <property type="match status" value="1"/>
</dbReference>
<keyword evidence="6" id="KW-0479">Metal-binding</keyword>
<dbReference type="PANTHER" id="PTHR46206">
    <property type="entry name" value="CYTOCHROME P450"/>
    <property type="match status" value="1"/>
</dbReference>
<evidence type="ECO:0000256" key="11">
    <source>
        <dbReference type="ARBA" id="ARBA00023136"/>
    </source>
</evidence>
<keyword evidence="8" id="KW-0560">Oxidoreductase</keyword>
<organism evidence="13 14">
    <name type="scientific">Morchella conica CCBAS932</name>
    <dbReference type="NCBI Taxonomy" id="1392247"/>
    <lineage>
        <taxon>Eukaryota</taxon>
        <taxon>Fungi</taxon>
        <taxon>Dikarya</taxon>
        <taxon>Ascomycota</taxon>
        <taxon>Pezizomycotina</taxon>
        <taxon>Pezizomycetes</taxon>
        <taxon>Pezizales</taxon>
        <taxon>Morchellaceae</taxon>
        <taxon>Morchella</taxon>
    </lineage>
</organism>
<sequence length="479" mass="53950">MAIVETLIYTVGSIAGAGFWKYGILAVMPFLWFWLNLRYGLGDFDIPTIGVPPRLLGPWIAPYNWMKNSPHLIREGMAKYGARGLPFKIRSPSRWMVFVNKPTIIDELIRLPKNVASSSAALDDIFFTQFTMYKDAASDPPFAEIVLKQLSGRCWEFMPLAVEEVKMAWDEKTKIGEEWTGVPVWEVFIQLAARAVIRSIIGAPLCRNQELLDNIIAYAEGVIMHSELLEIIPATLRPFVNKFIFRNKPLDVCMSYFGPIFQERRNLMKDGKYSGNVKPDDGFQWVIDTCPPDTTIERMVKKLLFIFTAGIRTTAVAGTHCVHDIAAMPHFQGPAREEIAQEPGAASTVKETKEAWAPMRKLDSVLRESARMNRTHLGTVMRKFMVPYTFSDGMEIPKGAWVVGASSTIHRTNIYEDPDTFDGFRFSRMREEAGIGDRFQLTGTSREFLAWGGWGACVPGQVLCGDAVEGYICIAFTEL</sequence>
<dbReference type="PANTHER" id="PTHR46206:SF5">
    <property type="entry name" value="P450, PUTATIVE (EUROFUNG)-RELATED"/>
    <property type="match status" value="1"/>
</dbReference>
<evidence type="ECO:0000256" key="9">
    <source>
        <dbReference type="ARBA" id="ARBA00023004"/>
    </source>
</evidence>
<dbReference type="InParanoid" id="A0A3N4KLI9"/>